<evidence type="ECO:0000259" key="14">
    <source>
        <dbReference type="Pfam" id="PF02872"/>
    </source>
</evidence>
<evidence type="ECO:0000313" key="15">
    <source>
        <dbReference type="EMBL" id="KFB46803.1"/>
    </source>
</evidence>
<keyword evidence="5" id="KW-0964">Secreted</keyword>
<dbReference type="PANTHER" id="PTHR11575">
    <property type="entry name" value="5'-NUCLEOTIDASE-RELATED"/>
    <property type="match status" value="1"/>
</dbReference>
<keyword evidence="9 12" id="KW-0547">Nucleotide-binding</keyword>
<name>A0A084W9A9_ANOSI</name>
<evidence type="ECO:0000256" key="10">
    <source>
        <dbReference type="ARBA" id="ARBA00022801"/>
    </source>
</evidence>
<dbReference type="InterPro" id="IPR006146">
    <property type="entry name" value="5'-Nucleotdase_CS"/>
</dbReference>
<dbReference type="GO" id="GO:0005886">
    <property type="term" value="C:plasma membrane"/>
    <property type="evidence" value="ECO:0007669"/>
    <property type="project" value="TreeGrafter"/>
</dbReference>
<keyword evidence="17" id="KW-1185">Reference proteome</keyword>
<evidence type="ECO:0000256" key="8">
    <source>
        <dbReference type="ARBA" id="ARBA00022729"/>
    </source>
</evidence>
<evidence type="ECO:0000256" key="5">
    <source>
        <dbReference type="ARBA" id="ARBA00022525"/>
    </source>
</evidence>
<evidence type="ECO:0000256" key="11">
    <source>
        <dbReference type="ARBA" id="ARBA00023240"/>
    </source>
</evidence>
<keyword evidence="7" id="KW-0479">Metal-binding</keyword>
<evidence type="ECO:0000256" key="1">
    <source>
        <dbReference type="ARBA" id="ARBA00004613"/>
    </source>
</evidence>
<dbReference type="InterPro" id="IPR004843">
    <property type="entry name" value="Calcineurin-like_PHP"/>
</dbReference>
<comment type="subcellular location">
    <subcellularLocation>
        <location evidence="1">Secreted</location>
    </subcellularLocation>
</comment>
<dbReference type="Proteomes" id="UP000030765">
    <property type="component" value="Unassembled WGS sequence"/>
</dbReference>
<evidence type="ECO:0000256" key="3">
    <source>
        <dbReference type="ARBA" id="ARBA00012148"/>
    </source>
</evidence>
<dbReference type="GO" id="GO:0006196">
    <property type="term" value="P:AMP catabolic process"/>
    <property type="evidence" value="ECO:0007669"/>
    <property type="project" value="TreeGrafter"/>
</dbReference>
<dbReference type="EMBL" id="ATLV01021667">
    <property type="status" value="NOT_ANNOTATED_CDS"/>
    <property type="molecule type" value="Genomic_DNA"/>
</dbReference>
<dbReference type="InterPro" id="IPR006179">
    <property type="entry name" value="5_nucleotidase/apyrase"/>
</dbReference>
<dbReference type="SUPFAM" id="SSF56300">
    <property type="entry name" value="Metallo-dependent phosphatases"/>
    <property type="match status" value="1"/>
</dbReference>
<dbReference type="Pfam" id="PF00149">
    <property type="entry name" value="Metallophos"/>
    <property type="match status" value="1"/>
</dbReference>
<keyword evidence="8" id="KW-0732">Signal</keyword>
<evidence type="ECO:0000256" key="2">
    <source>
        <dbReference type="ARBA" id="ARBA00006654"/>
    </source>
</evidence>
<dbReference type="VEuPathDB" id="VectorBase:ASIS007148"/>
<dbReference type="EMBL" id="KE525321">
    <property type="protein sequence ID" value="KFB46803.1"/>
    <property type="molecule type" value="Genomic_DNA"/>
</dbReference>
<dbReference type="InterPro" id="IPR029052">
    <property type="entry name" value="Metallo-depent_PP-like"/>
</dbReference>
<dbReference type="OrthoDB" id="7722975at2759"/>
<dbReference type="InterPro" id="IPR008334">
    <property type="entry name" value="5'-Nucleotdase_C"/>
</dbReference>
<feature type="domain" description="5'-Nucleotidase C-terminal" evidence="14">
    <location>
        <begin position="238"/>
        <end position="398"/>
    </location>
</feature>
<dbReference type="Gene3D" id="3.60.21.10">
    <property type="match status" value="1"/>
</dbReference>
<evidence type="ECO:0000256" key="12">
    <source>
        <dbReference type="RuleBase" id="RU362119"/>
    </source>
</evidence>
<dbReference type="InterPro" id="IPR036907">
    <property type="entry name" value="5'-Nucleotdase_C_sf"/>
</dbReference>
<dbReference type="EC" id="3.6.1.5" evidence="3"/>
<evidence type="ECO:0000313" key="17">
    <source>
        <dbReference type="Proteomes" id="UP000030765"/>
    </source>
</evidence>
<dbReference type="OMA" id="ALWNIVE"/>
<evidence type="ECO:0000256" key="7">
    <source>
        <dbReference type="ARBA" id="ARBA00022723"/>
    </source>
</evidence>
<evidence type="ECO:0000256" key="4">
    <source>
        <dbReference type="ARBA" id="ARBA00022442"/>
    </source>
</evidence>
<proteinExistence type="inferred from homology"/>
<dbReference type="VEuPathDB" id="VectorBase:ASIC014809"/>
<dbReference type="AlphaFoldDB" id="A0A084W9A9"/>
<evidence type="ECO:0000256" key="9">
    <source>
        <dbReference type="ARBA" id="ARBA00022741"/>
    </source>
</evidence>
<evidence type="ECO:0000259" key="13">
    <source>
        <dbReference type="Pfam" id="PF00149"/>
    </source>
</evidence>
<protein>
    <recommendedName>
        <fullName evidence="3">apyrase</fullName>
        <ecNumber evidence="3">3.6.1.5</ecNumber>
    </recommendedName>
</protein>
<keyword evidence="6" id="KW-0800">Toxin</keyword>
<keyword evidence="10 12" id="KW-0378">Hydrolase</keyword>
<evidence type="ECO:0000313" key="16">
    <source>
        <dbReference type="EnsemblMetazoa" id="ASIC014809-PA"/>
    </source>
</evidence>
<dbReference type="GO" id="GO:0005576">
    <property type="term" value="C:extracellular region"/>
    <property type="evidence" value="ECO:0007669"/>
    <property type="project" value="UniProtKB-SubCell"/>
</dbReference>
<dbReference type="STRING" id="74873.A0A084W9A9"/>
<organism evidence="15">
    <name type="scientific">Anopheles sinensis</name>
    <name type="common">Mosquito</name>
    <dbReference type="NCBI Taxonomy" id="74873"/>
    <lineage>
        <taxon>Eukaryota</taxon>
        <taxon>Metazoa</taxon>
        <taxon>Ecdysozoa</taxon>
        <taxon>Arthropoda</taxon>
        <taxon>Hexapoda</taxon>
        <taxon>Insecta</taxon>
        <taxon>Pterygota</taxon>
        <taxon>Neoptera</taxon>
        <taxon>Endopterygota</taxon>
        <taxon>Diptera</taxon>
        <taxon>Nematocera</taxon>
        <taxon>Culicoidea</taxon>
        <taxon>Culicidae</taxon>
        <taxon>Anophelinae</taxon>
        <taxon>Anopheles</taxon>
    </lineage>
</organism>
<keyword evidence="11" id="KW-1199">Hemostasis impairing toxin</keyword>
<sequence length="443" mass="49204">MKLLRPDAMTLGNHEFDDGLDGLTPYLHSLADGNIKTVVANLNRSMENKFPKLPGTTIIRRSKRSIGIIGVIYDQTHEMSKTGAITFENSVKTVRKEAEKLEQQGVDIVVVLSHCGLEVDKQIALEAGDHVDVIVGGHSHSFLFPESSGEPRNRDDKIQADYPLVITNSNGRKILIVQAYAYGKYVGRLTTYFDADGEIKYWEGFPVYMSHQVTQNKLALRTLEPYRQAVAKFGSRRIANTTVDLVQSTCRVQECNLGSLVADSLADYYTNDSFHPVALINAGEIRAPITKGEITNEEAIGASPFSNTVDLLTLPGDALWNIVEHSLVPDAVKRTNTVQVAGLRMVADLNRAPYQRVISIEARDLYDGTTYRSLNRSANYKVAMKSFIASGKDGFRWALERLDRHIGPLDSDVFINYLKKLKVVNEANLIGGRFNITGKLKSK</sequence>
<dbReference type="GO" id="GO:0004050">
    <property type="term" value="F:apyrase activity"/>
    <property type="evidence" value="ECO:0007669"/>
    <property type="project" value="UniProtKB-EC"/>
</dbReference>
<dbReference type="EnsemblMetazoa" id="ASIC014809-RA">
    <property type="protein sequence ID" value="ASIC014809-PA"/>
    <property type="gene ID" value="ASIC014809"/>
</dbReference>
<dbReference type="SUPFAM" id="SSF55816">
    <property type="entry name" value="5'-nucleotidase (syn. UDP-sugar hydrolase), C-terminal domain"/>
    <property type="match status" value="1"/>
</dbReference>
<keyword evidence="4" id="KW-1201">Platelet aggregation inhibiting toxin</keyword>
<comment type="similarity">
    <text evidence="2 12">Belongs to the 5'-nucleotidase family.</text>
</comment>
<dbReference type="GO" id="GO:0000166">
    <property type="term" value="F:nucleotide binding"/>
    <property type="evidence" value="ECO:0007669"/>
    <property type="project" value="UniProtKB-KW"/>
</dbReference>
<dbReference type="PANTHER" id="PTHR11575:SF32">
    <property type="entry name" value="APYRASE-LIKE PROTEIN"/>
    <property type="match status" value="1"/>
</dbReference>
<dbReference type="GO" id="GO:0008253">
    <property type="term" value="F:5'-nucleotidase activity"/>
    <property type="evidence" value="ECO:0007669"/>
    <property type="project" value="TreeGrafter"/>
</dbReference>
<dbReference type="PROSITE" id="PS00786">
    <property type="entry name" value="5_NUCLEOTIDASE_2"/>
    <property type="match status" value="1"/>
</dbReference>
<dbReference type="Pfam" id="PF02872">
    <property type="entry name" value="5_nucleotid_C"/>
    <property type="match status" value="1"/>
</dbReference>
<dbReference type="PRINTS" id="PR01607">
    <property type="entry name" value="APYRASEFAMLY"/>
</dbReference>
<dbReference type="Gene3D" id="3.90.780.10">
    <property type="entry name" value="5'-Nucleotidase, C-terminal domain"/>
    <property type="match status" value="1"/>
</dbReference>
<accession>A0A084W9A9</accession>
<feature type="domain" description="Calcineurin-like phosphoesterase" evidence="13">
    <location>
        <begin position="5"/>
        <end position="141"/>
    </location>
</feature>
<dbReference type="GO" id="GO:0090729">
    <property type="term" value="F:toxin activity"/>
    <property type="evidence" value="ECO:0007669"/>
    <property type="project" value="UniProtKB-KW"/>
</dbReference>
<gene>
    <name evidence="15" type="ORF">ZHAS_00014809</name>
</gene>
<reference evidence="15 17" key="1">
    <citation type="journal article" date="2014" name="BMC Genomics">
        <title>Genome sequence of Anopheles sinensis provides insight into genetics basis of mosquito competence for malaria parasites.</title>
        <authorList>
            <person name="Zhou D."/>
            <person name="Zhang D."/>
            <person name="Ding G."/>
            <person name="Shi L."/>
            <person name="Hou Q."/>
            <person name="Ye Y."/>
            <person name="Xu Y."/>
            <person name="Zhou H."/>
            <person name="Xiong C."/>
            <person name="Li S."/>
            <person name="Yu J."/>
            <person name="Hong S."/>
            <person name="Yu X."/>
            <person name="Zou P."/>
            <person name="Chen C."/>
            <person name="Chang X."/>
            <person name="Wang W."/>
            <person name="Lv Y."/>
            <person name="Sun Y."/>
            <person name="Ma L."/>
            <person name="Shen B."/>
            <person name="Zhu C."/>
        </authorList>
    </citation>
    <scope>NUCLEOTIDE SEQUENCE [LARGE SCALE GENOMIC DNA]</scope>
</reference>
<dbReference type="GO" id="GO:0046872">
    <property type="term" value="F:metal ion binding"/>
    <property type="evidence" value="ECO:0007669"/>
    <property type="project" value="UniProtKB-KW"/>
</dbReference>
<reference evidence="16" key="2">
    <citation type="submission" date="2020-05" db="UniProtKB">
        <authorList>
            <consortium name="EnsemblMetazoa"/>
        </authorList>
    </citation>
    <scope>IDENTIFICATION</scope>
</reference>
<evidence type="ECO:0000256" key="6">
    <source>
        <dbReference type="ARBA" id="ARBA00022656"/>
    </source>
</evidence>